<dbReference type="PANTHER" id="PTHR34819">
    <property type="entry name" value="LARGE CYSTEINE-RICH PERIPLASMIC PROTEIN OMCB"/>
    <property type="match status" value="1"/>
</dbReference>
<evidence type="ECO:0000313" key="6">
    <source>
        <dbReference type="Proteomes" id="UP000757540"/>
    </source>
</evidence>
<sequence>MVGAGLVGLAAPVAADPVYEITARWADDTPDTVASGDVVNAEWRVNVNDDAPAPSNDPVDDVNFTLTLDNGFFSELPDACLTEGVDPVSEISEDGRTLVCNIGTQDQGTAYVLQTAIVADGETGSQLEASGEIDGQAVELPPITIENPFLMDIAWQSSVTGVTREASSVDVAFQWTLFLGAGSDPGPDTVSYTLDVAAGSGAAVAVAPDACSAFTEGRASGHPWSGGDHPDEQLTSFVDSCTLTETGTPGSFLLTLSGIDYSRLQVPSLDSVGLALPTDRDAIASGSVTFRVDGTQNDTLALSSTAPTYTSPGGAESTDDPANNTSSKTWTTGAWSSAWQPESTGYPVPSWWSDQFRVAPGAEVQSVTNVSYGQGSYPATDTFSQCAVLDTRYVSYEFAEHRYGWAGDPVDSTMEWYVGGAATLDPDSASYDPNAFRCANDPGGWTTVEPADPSAVKAVRVTYPFSAIQGAQNAPLTVRQTVNDDVAVGQDIWMFGEVARNGTWVNVNRGTTPDDAGGSLLTPDARYPFTANGRDIVRIVGITPAVSKTVDRAVVQPGEPASFTLTYSANGTGPVEETVDGFELVDTLPAGMTYVPGSASPAPVVSTDDEGHEVLTWVLDGVLTNTQVPLTYQAVADSSVDPGQTLTNSVTASAEGATSLAATAQVTVSTAGYTTIGKSADTPFIPNPDGDGVGEGSWTVTLRSFDPLAQDYTDTIDILPFNGDERGTDFAGSYALTGVDAVGGATVYYTTADPATLSDDPADASNGAAGDVAGNTVGWSTTFTTDATAVRVIGPELAPGATQQFTLNVATDGVEGGDVLVNRAQARDGHTELVMRTSAPITVANYYSASLKKYVQDLDGEWRDANTVEDYPSFKVGDTIRYRIVVENTGQGTLTGIEVSDDLQPELGSFTIDELAPGEEEVHEFEIVADESVGDGVVNTACAAADVPEDSQVPPSINCDPAGFEVDGDPTHAKELVSATPIGDGQWEVVYGIEVSNTSTASTSYSLDDTLRFTDQATIVSAEVTGSPDGVTLADPAWDGQDDVLIASDVPLAGNDDDGYAPHEYVLTVIADVPLQLEGAGADPDSTDCPAEGDAEQGFNNTSELTKSNGEVEPDQACARVPSIDVDKTVSAGPTPNGDATWTVTYDVVATNGGAVDGTYEVTDRMTADGDLEVVSGAVVSAPDGVTPNASWTGLGAEGDAQNVIASDVSLPAGESHTYQVEVVVGLVEGTEGQPVITPCSALGEGGPGGLSNTAEIEHNDLTDDASACVGVGVVLVDKTVGAGPTPNGDGTWTVVYDIVAEHVGGDPADYDVTDRLHFGEGIEIVEAGVITAPDGVETNPGWTGLGAEESDPENLVAAEVTMPVGGTHTYQVEVTVQMDEATIDPSVLECPPPGSGEAGGLANSTSLTSNGIVALDDVCPSVPLIIMDKELSEDSPVANGDGTWTITYDVTASNVGQAAGDYDLSDELRYGEGIDVVESAIVSAPAGVTPNTGWTGQGTTGSAENVIVTGQMLDAGASHTFQVEVVASLDLEVVTPETLECPEPGSGEPGGFANTAALVHNGEPQTDDACTEPPLVDVTKSISGAVSPVDGVDGQYDVTYELVVTNRGPGAGDYDLTDSLAWGTGISVVGIQDVTTDVEDSVGINGGFDGIEDTLIVTDQPIAGATGASVVHTYTVTVRYAADLSDVVLPDTDECTSGGDAVDGALVNVADVTWNGIEGSDAECVRSGKPTLDKALVSAEPVGDGQWEVVYDLTVGNVGREATTYDLDDELLFAPVITVDSVSVTGPEGVTLDGGFDGAGQQRIATDVSIAGLDDDGYAPHVYTVTVVADVPLTFDSSDVGADGTGSPACTEPTGSNLVSQGLNNAATLTDENGNQVTDTDCAELPSIDITKSVVGEPGVDDGVWTITYDIVAINDGAARGVYTLTDRLRFGAGIEVTSATVTDAPDAAEVSPSWTGLGAEGSESTVISTDVPLRAGGGHTYRVQVTATLDESAADASTFTCPEPGSGEPGGFVNVAGIGHNDLTGTAEACATPPGDNPPGSTPPGETGKEGPDTINTPIGSLPRTGATIAGILALAVLLTLAGAYGVRAARRNAAG</sequence>
<dbReference type="Gene3D" id="2.60.40.740">
    <property type="match status" value="1"/>
</dbReference>
<name>A0ABX2A504_9MICO</name>
<feature type="region of interest" description="Disordered" evidence="1">
    <location>
        <begin position="2026"/>
        <end position="2062"/>
    </location>
</feature>
<feature type="compositionally biased region" description="Polar residues" evidence="1">
    <location>
        <begin position="301"/>
        <end position="311"/>
    </location>
</feature>
<dbReference type="InterPro" id="IPR051172">
    <property type="entry name" value="Chlamydia_OmcB"/>
</dbReference>
<feature type="domain" description="DUF7507" evidence="4">
    <location>
        <begin position="874"/>
        <end position="953"/>
    </location>
</feature>
<dbReference type="InterPro" id="IPR001434">
    <property type="entry name" value="OmcB-like_DUF11"/>
</dbReference>
<dbReference type="InterPro" id="IPR047589">
    <property type="entry name" value="DUF11_rpt"/>
</dbReference>
<gene>
    <name evidence="5" type="ORF">HDG69_001570</name>
</gene>
<feature type="domain" description="DUF11" evidence="3">
    <location>
        <begin position="545"/>
        <end position="655"/>
    </location>
</feature>
<feature type="compositionally biased region" description="Polar residues" evidence="1">
    <location>
        <begin position="1098"/>
        <end position="1109"/>
    </location>
</feature>
<feature type="compositionally biased region" description="Polar residues" evidence="1">
    <location>
        <begin position="320"/>
        <end position="331"/>
    </location>
</feature>
<dbReference type="Proteomes" id="UP000757540">
    <property type="component" value="Unassembled WGS sequence"/>
</dbReference>
<reference evidence="5 6" key="1">
    <citation type="submission" date="2020-05" db="EMBL/GenBank/DDBJ databases">
        <title>Genomic Encyclopedia of Type Strains, Phase III (KMG-III): the genomes of soil and plant-associated and newly described type strains.</title>
        <authorList>
            <person name="Whitman W."/>
        </authorList>
    </citation>
    <scope>NUCLEOTIDE SEQUENCE [LARGE SCALE GENOMIC DNA]</scope>
    <source>
        <strain evidence="5 6">KCTC 19046</strain>
    </source>
</reference>
<dbReference type="InterPro" id="IPR055354">
    <property type="entry name" value="DUF7507"/>
</dbReference>
<dbReference type="EMBL" id="JABEZU010000002">
    <property type="protein sequence ID" value="NOV96995.1"/>
    <property type="molecule type" value="Genomic_DNA"/>
</dbReference>
<keyword evidence="2" id="KW-1133">Transmembrane helix</keyword>
<dbReference type="PANTHER" id="PTHR34819:SF3">
    <property type="entry name" value="CELL SURFACE PROTEIN"/>
    <property type="match status" value="1"/>
</dbReference>
<organism evidence="5 6">
    <name type="scientific">Isoptericola halotolerans</name>
    <dbReference type="NCBI Taxonomy" id="300560"/>
    <lineage>
        <taxon>Bacteria</taxon>
        <taxon>Bacillati</taxon>
        <taxon>Actinomycetota</taxon>
        <taxon>Actinomycetes</taxon>
        <taxon>Micrococcales</taxon>
        <taxon>Promicromonosporaceae</taxon>
        <taxon>Isoptericola</taxon>
    </lineage>
</organism>
<proteinExistence type="predicted"/>
<dbReference type="Pfam" id="PF01345">
    <property type="entry name" value="DUF11"/>
    <property type="match status" value="1"/>
</dbReference>
<keyword evidence="2" id="KW-0472">Membrane</keyword>
<dbReference type="Gene3D" id="2.60.40.10">
    <property type="entry name" value="Immunoglobulins"/>
    <property type="match status" value="1"/>
</dbReference>
<dbReference type="InterPro" id="IPR013783">
    <property type="entry name" value="Ig-like_fold"/>
</dbReference>
<evidence type="ECO:0000256" key="2">
    <source>
        <dbReference type="SAM" id="Phobius"/>
    </source>
</evidence>
<dbReference type="Pfam" id="PF24346">
    <property type="entry name" value="DUF7507"/>
    <property type="match status" value="1"/>
</dbReference>
<keyword evidence="6" id="KW-1185">Reference proteome</keyword>
<accession>A0ABX2A504</accession>
<feature type="region of interest" description="Disordered" evidence="1">
    <location>
        <begin position="1082"/>
        <end position="1113"/>
    </location>
</feature>
<evidence type="ECO:0000313" key="5">
    <source>
        <dbReference type="EMBL" id="NOV96995.1"/>
    </source>
</evidence>
<comment type="caution">
    <text evidence="5">The sequence shown here is derived from an EMBL/GenBank/DDBJ whole genome shotgun (WGS) entry which is preliminary data.</text>
</comment>
<keyword evidence="2" id="KW-0812">Transmembrane</keyword>
<evidence type="ECO:0000259" key="3">
    <source>
        <dbReference type="Pfam" id="PF01345"/>
    </source>
</evidence>
<feature type="region of interest" description="Disordered" evidence="1">
    <location>
        <begin position="301"/>
        <end position="331"/>
    </location>
</feature>
<evidence type="ECO:0000259" key="4">
    <source>
        <dbReference type="Pfam" id="PF24346"/>
    </source>
</evidence>
<dbReference type="RefSeq" id="WP_171783254.1">
    <property type="nucleotide sequence ID" value="NZ_BAAAML010000014.1"/>
</dbReference>
<feature type="transmembrane region" description="Helical" evidence="2">
    <location>
        <begin position="2068"/>
        <end position="2089"/>
    </location>
</feature>
<dbReference type="NCBIfam" id="TIGR01451">
    <property type="entry name" value="B_ant_repeat"/>
    <property type="match status" value="2"/>
</dbReference>
<evidence type="ECO:0000256" key="1">
    <source>
        <dbReference type="SAM" id="MobiDB-lite"/>
    </source>
</evidence>
<protein>
    <submittedName>
        <fullName evidence="5">Repeat protein (TIGR01451 family)</fullName>
    </submittedName>
</protein>